<evidence type="ECO:0000256" key="2">
    <source>
        <dbReference type="SAM" id="MobiDB-lite"/>
    </source>
</evidence>
<gene>
    <name evidence="4" type="ORF">TorRG33x02_343020</name>
</gene>
<protein>
    <submittedName>
        <fullName evidence="4">TIR domain containing protein</fullName>
    </submittedName>
</protein>
<dbReference type="InParanoid" id="A0A2P5AS52"/>
<dbReference type="SUPFAM" id="SSF52200">
    <property type="entry name" value="Toll/Interleukin receptor TIR domain"/>
    <property type="match status" value="1"/>
</dbReference>
<reference evidence="5" key="1">
    <citation type="submission" date="2016-06" db="EMBL/GenBank/DDBJ databases">
        <title>Parallel loss of symbiosis genes in relatives of nitrogen-fixing non-legume Parasponia.</title>
        <authorList>
            <person name="Van Velzen R."/>
            <person name="Holmer R."/>
            <person name="Bu F."/>
            <person name="Rutten L."/>
            <person name="Van Zeijl A."/>
            <person name="Liu W."/>
            <person name="Santuari L."/>
            <person name="Cao Q."/>
            <person name="Sharma T."/>
            <person name="Shen D."/>
            <person name="Roswanjaya Y."/>
            <person name="Wardhani T."/>
            <person name="Kalhor M.S."/>
            <person name="Jansen J."/>
            <person name="Van den Hoogen J."/>
            <person name="Gungor B."/>
            <person name="Hartog M."/>
            <person name="Hontelez J."/>
            <person name="Verver J."/>
            <person name="Yang W.-C."/>
            <person name="Schijlen E."/>
            <person name="Repin R."/>
            <person name="Schilthuizen M."/>
            <person name="Schranz E."/>
            <person name="Heidstra R."/>
            <person name="Miyata K."/>
            <person name="Fedorova E."/>
            <person name="Kohlen W."/>
            <person name="Bisseling T."/>
            <person name="Smit S."/>
            <person name="Geurts R."/>
        </authorList>
    </citation>
    <scope>NUCLEOTIDE SEQUENCE [LARGE SCALE GENOMIC DNA]</scope>
    <source>
        <strain evidence="5">cv. RG33-2</strain>
    </source>
</reference>
<dbReference type="Pfam" id="PF01582">
    <property type="entry name" value="TIR"/>
    <property type="match status" value="1"/>
</dbReference>
<comment type="caution">
    <text evidence="4">The sequence shown here is derived from an EMBL/GenBank/DDBJ whole genome shotgun (WGS) entry which is preliminary data.</text>
</comment>
<feature type="region of interest" description="Disordered" evidence="2">
    <location>
        <begin position="154"/>
        <end position="177"/>
    </location>
</feature>
<sequence length="177" mass="20312">MGCSCSTASSRKNKYDVFLSFRGEDTRDNFTSHLREALRQKKIKTYTDDVLERGDEISTALVEAIKKSKVSIIIFSKNYASSSWCLDELVQILRCKEKTKQKIIPIFYGVDPSDFRKQQGNYINTQSNKRSKINKSKRRAWRDALEKAANISGWDSRNTSLSPGQSPNWLKQLSKMS</sequence>
<accession>A0A2P5AS52</accession>
<dbReference type="PANTHER" id="PTHR32009:SF159">
    <property type="entry name" value="TIR DOMAIN-CONTAINING PROTEIN"/>
    <property type="match status" value="1"/>
</dbReference>
<dbReference type="FunFam" id="3.40.50.10140:FF:000007">
    <property type="entry name" value="Disease resistance protein (TIR-NBS-LRR class)"/>
    <property type="match status" value="1"/>
</dbReference>
<evidence type="ECO:0000259" key="3">
    <source>
        <dbReference type="PROSITE" id="PS50104"/>
    </source>
</evidence>
<dbReference type="SMART" id="SM00255">
    <property type="entry name" value="TIR"/>
    <property type="match status" value="1"/>
</dbReference>
<dbReference type="InterPro" id="IPR000157">
    <property type="entry name" value="TIR_dom"/>
</dbReference>
<dbReference type="Proteomes" id="UP000237000">
    <property type="component" value="Unassembled WGS sequence"/>
</dbReference>
<organism evidence="4 5">
    <name type="scientific">Trema orientale</name>
    <name type="common">Charcoal tree</name>
    <name type="synonym">Celtis orientalis</name>
    <dbReference type="NCBI Taxonomy" id="63057"/>
    <lineage>
        <taxon>Eukaryota</taxon>
        <taxon>Viridiplantae</taxon>
        <taxon>Streptophyta</taxon>
        <taxon>Embryophyta</taxon>
        <taxon>Tracheophyta</taxon>
        <taxon>Spermatophyta</taxon>
        <taxon>Magnoliopsida</taxon>
        <taxon>eudicotyledons</taxon>
        <taxon>Gunneridae</taxon>
        <taxon>Pentapetalae</taxon>
        <taxon>rosids</taxon>
        <taxon>fabids</taxon>
        <taxon>Rosales</taxon>
        <taxon>Cannabaceae</taxon>
        <taxon>Trema</taxon>
    </lineage>
</organism>
<keyword evidence="1" id="KW-0520">NAD</keyword>
<name>A0A2P5AS52_TREOI</name>
<dbReference type="STRING" id="63057.A0A2P5AS52"/>
<dbReference type="AlphaFoldDB" id="A0A2P5AS52"/>
<keyword evidence="5" id="KW-1185">Reference proteome</keyword>
<dbReference type="InterPro" id="IPR035897">
    <property type="entry name" value="Toll_tir_struct_dom_sf"/>
</dbReference>
<feature type="domain" description="TIR" evidence="3">
    <location>
        <begin position="13"/>
        <end position="177"/>
    </location>
</feature>
<dbReference type="PANTHER" id="PTHR32009">
    <property type="entry name" value="TMV RESISTANCE PROTEIN N-LIKE"/>
    <property type="match status" value="1"/>
</dbReference>
<proteinExistence type="predicted"/>
<dbReference type="Gene3D" id="3.40.50.10140">
    <property type="entry name" value="Toll/interleukin-1 receptor homology (TIR) domain"/>
    <property type="match status" value="1"/>
</dbReference>
<evidence type="ECO:0000313" key="4">
    <source>
        <dbReference type="EMBL" id="PON39311.1"/>
    </source>
</evidence>
<evidence type="ECO:0000256" key="1">
    <source>
        <dbReference type="ARBA" id="ARBA00023027"/>
    </source>
</evidence>
<dbReference type="EMBL" id="JXTC01000722">
    <property type="protein sequence ID" value="PON39311.1"/>
    <property type="molecule type" value="Genomic_DNA"/>
</dbReference>
<dbReference type="GO" id="GO:0007165">
    <property type="term" value="P:signal transduction"/>
    <property type="evidence" value="ECO:0007669"/>
    <property type="project" value="InterPro"/>
</dbReference>
<dbReference type="PROSITE" id="PS50104">
    <property type="entry name" value="TIR"/>
    <property type="match status" value="1"/>
</dbReference>
<evidence type="ECO:0000313" key="5">
    <source>
        <dbReference type="Proteomes" id="UP000237000"/>
    </source>
</evidence>
<dbReference type="OrthoDB" id="1905256at2759"/>
<dbReference type="FunCoup" id="A0A2P5AS52">
    <property type="interactions" value="13"/>
</dbReference>